<proteinExistence type="inferred from homology"/>
<dbReference type="InterPro" id="IPR011112">
    <property type="entry name" value="Rho-like_N"/>
</dbReference>
<keyword evidence="3 6" id="KW-0687">Ribonucleoprotein</keyword>
<dbReference type="NCBIfam" id="NF011109">
    <property type="entry name" value="PRK14537.1"/>
    <property type="match status" value="1"/>
</dbReference>
<evidence type="ECO:0000256" key="5">
    <source>
        <dbReference type="ARBA" id="ARBA00035172"/>
    </source>
</evidence>
<gene>
    <name evidence="6 9" type="primary">rplT</name>
    <name evidence="9" type="ORF">OC696_00450</name>
</gene>
<dbReference type="PANTHER" id="PTHR10986">
    <property type="entry name" value="39S RIBOSOMAL PROTEIN L20"/>
    <property type="match status" value="1"/>
</dbReference>
<dbReference type="Pfam" id="PF00453">
    <property type="entry name" value="Ribosomal_L20"/>
    <property type="match status" value="1"/>
</dbReference>
<name>A0A9K3STY6_9MOLU</name>
<evidence type="ECO:0000313" key="10">
    <source>
        <dbReference type="Proteomes" id="UP001170651"/>
    </source>
</evidence>
<dbReference type="GO" id="GO:0005840">
    <property type="term" value="C:ribosome"/>
    <property type="evidence" value="ECO:0007669"/>
    <property type="project" value="UniProtKB-KW"/>
</dbReference>
<dbReference type="GO" id="GO:0019843">
    <property type="term" value="F:rRNA binding"/>
    <property type="evidence" value="ECO:0007669"/>
    <property type="project" value="UniProtKB-UniRule"/>
</dbReference>
<evidence type="ECO:0000256" key="6">
    <source>
        <dbReference type="HAMAP-Rule" id="MF_00382"/>
    </source>
</evidence>
<dbReference type="GO" id="GO:0000027">
    <property type="term" value="P:ribosomal large subunit assembly"/>
    <property type="evidence" value="ECO:0007669"/>
    <property type="project" value="UniProtKB-UniRule"/>
</dbReference>
<keyword evidence="10" id="KW-1185">Reference proteome</keyword>
<comment type="caution">
    <text evidence="9">The sequence shown here is derived from an EMBL/GenBank/DDBJ whole genome shotgun (WGS) entry which is preliminary data.</text>
</comment>
<dbReference type="GO" id="GO:1990904">
    <property type="term" value="C:ribonucleoprotein complex"/>
    <property type="evidence" value="ECO:0007669"/>
    <property type="project" value="UniProtKB-KW"/>
</dbReference>
<dbReference type="GO" id="GO:0006353">
    <property type="term" value="P:DNA-templated transcription termination"/>
    <property type="evidence" value="ECO:0007669"/>
    <property type="project" value="InterPro"/>
</dbReference>
<dbReference type="InterPro" id="IPR036269">
    <property type="entry name" value="Rho_N_sf"/>
</dbReference>
<dbReference type="HAMAP" id="MF_00382">
    <property type="entry name" value="Ribosomal_bL20"/>
    <property type="match status" value="1"/>
</dbReference>
<keyword evidence="6 7" id="KW-0694">RNA-binding</keyword>
<reference evidence="9 10" key="1">
    <citation type="journal article" date="2023" name="Int. J. Syst. Evol. Microbiol.">
        <title>The observation of taxonomic boundaries for the 16SrII and 16SrXXV phytoplasmas using genome-based delimitation.</title>
        <authorList>
            <person name="Rodrigues Jardim B."/>
            <person name="Tran-Nguyen L.T.T."/>
            <person name="Gambley C."/>
            <person name="Al-Sadi A.M."/>
            <person name="Al-Subhi A.M."/>
            <person name="Foissac X."/>
            <person name="Salar P."/>
            <person name="Cai H."/>
            <person name="Yang J.Y."/>
            <person name="Davis R."/>
            <person name="Jones L."/>
            <person name="Rodoni B."/>
            <person name="Constable F.E."/>
        </authorList>
    </citation>
    <scope>NUCLEOTIDE SEQUENCE [LARGE SCALE GENOMIC DNA]</scope>
    <source>
        <strain evidence="9">BAWM-OMN-P26</strain>
    </source>
</reference>
<dbReference type="FunFam" id="1.10.1900.20:FF:000001">
    <property type="entry name" value="50S ribosomal protein L20"/>
    <property type="match status" value="1"/>
</dbReference>
<dbReference type="PRINTS" id="PR00062">
    <property type="entry name" value="RIBOSOMALL20"/>
</dbReference>
<dbReference type="Pfam" id="PF07498">
    <property type="entry name" value="Rho_N"/>
    <property type="match status" value="1"/>
</dbReference>
<evidence type="ECO:0000259" key="8">
    <source>
        <dbReference type="Pfam" id="PF07498"/>
    </source>
</evidence>
<dbReference type="EMBL" id="JAOSIW010000002">
    <property type="protein sequence ID" value="MDO8054345.1"/>
    <property type="molecule type" value="Genomic_DNA"/>
</dbReference>
<accession>A0A9K3STY6</accession>
<dbReference type="AlphaFoldDB" id="A0A9K3STY6"/>
<dbReference type="GO" id="GO:0006412">
    <property type="term" value="P:translation"/>
    <property type="evidence" value="ECO:0007669"/>
    <property type="project" value="InterPro"/>
</dbReference>
<dbReference type="SUPFAM" id="SSF74731">
    <property type="entry name" value="Ribosomal protein L20"/>
    <property type="match status" value="1"/>
</dbReference>
<evidence type="ECO:0000256" key="1">
    <source>
        <dbReference type="ARBA" id="ARBA00007698"/>
    </source>
</evidence>
<dbReference type="InterPro" id="IPR035566">
    <property type="entry name" value="Ribosomal_protein_bL20_C"/>
</dbReference>
<sequence length="236" mass="27120">MVKVNLVPARRKRRKKILKLAKGYVGSKSTIYKTAHEQVMRSWQYAYVGRKRNKRDWRSLWIRRINAGCSENGINYSSFIYGLKLAGVDVNRKILANLIINKPEIFKFYTELAQKSLFELNNNKLIEDISQSKLDSNDIIKSDLDSDSLTQQSIKKDFSDSVSQNSVSINNSAIDNINDIEKNNSDILEDNSFSPNLSSLKKMNLLNLRQLAKKHNINKVSKLKKAELIDLLLEKL</sequence>
<comment type="similarity">
    <text evidence="1 6 7">Belongs to the bacterial ribosomal protein bL20 family.</text>
</comment>
<feature type="domain" description="Rho termination factor-like N-terminal" evidence="8">
    <location>
        <begin position="200"/>
        <end position="235"/>
    </location>
</feature>
<evidence type="ECO:0000256" key="2">
    <source>
        <dbReference type="ARBA" id="ARBA00022980"/>
    </source>
</evidence>
<keyword evidence="2 6" id="KW-0689">Ribosomal protein</keyword>
<keyword evidence="6 7" id="KW-0699">rRNA-binding</keyword>
<dbReference type="SUPFAM" id="SSF68912">
    <property type="entry name" value="Rho N-terminal domain-like"/>
    <property type="match status" value="1"/>
</dbReference>
<dbReference type="CDD" id="cd07026">
    <property type="entry name" value="Ribosomal_L20"/>
    <property type="match status" value="1"/>
</dbReference>
<dbReference type="Gene3D" id="1.10.720.10">
    <property type="match status" value="1"/>
</dbReference>
<dbReference type="GO" id="GO:0003735">
    <property type="term" value="F:structural constituent of ribosome"/>
    <property type="evidence" value="ECO:0007669"/>
    <property type="project" value="InterPro"/>
</dbReference>
<comment type="function">
    <text evidence="4 6 7">Binds directly to 23S ribosomal RNA and is necessary for the in vitro assembly process of the 50S ribosomal subunit. It is not involved in the protein synthesizing functions of that subunit.</text>
</comment>
<dbReference type="RefSeq" id="WP_213680304.1">
    <property type="nucleotide sequence ID" value="NZ_JALQCT010000003.1"/>
</dbReference>
<dbReference type="NCBIfam" id="TIGR01032">
    <property type="entry name" value="rplT_bact"/>
    <property type="match status" value="1"/>
</dbReference>
<evidence type="ECO:0000313" key="9">
    <source>
        <dbReference type="EMBL" id="MDO8054345.1"/>
    </source>
</evidence>
<dbReference type="Proteomes" id="UP001170651">
    <property type="component" value="Unassembled WGS sequence"/>
</dbReference>
<protein>
    <recommendedName>
        <fullName evidence="5 6">Large ribosomal subunit protein bL20</fullName>
    </recommendedName>
</protein>
<organism evidence="9 10">
    <name type="scientific">Candidatus Phytoplasma australasiaticum subsp. australasiaticum</name>
    <dbReference type="NCBI Taxonomy" id="2832407"/>
    <lineage>
        <taxon>Bacteria</taxon>
        <taxon>Bacillati</taxon>
        <taxon>Mycoplasmatota</taxon>
        <taxon>Mollicutes</taxon>
        <taxon>Acholeplasmatales</taxon>
        <taxon>Acholeplasmataceae</taxon>
        <taxon>Candidatus Phytoplasma</taxon>
        <taxon>16SrII (Peanut WB group)</taxon>
        <taxon>Candidatus Phytoplasma australasiaticum</taxon>
    </lineage>
</organism>
<evidence type="ECO:0000256" key="7">
    <source>
        <dbReference type="RuleBase" id="RU000560"/>
    </source>
</evidence>
<evidence type="ECO:0000256" key="3">
    <source>
        <dbReference type="ARBA" id="ARBA00023274"/>
    </source>
</evidence>
<dbReference type="Gene3D" id="6.10.160.10">
    <property type="match status" value="1"/>
</dbReference>
<evidence type="ECO:0000256" key="4">
    <source>
        <dbReference type="ARBA" id="ARBA00024775"/>
    </source>
</evidence>
<dbReference type="Gene3D" id="1.10.1900.20">
    <property type="entry name" value="Ribosomal protein L20"/>
    <property type="match status" value="1"/>
</dbReference>
<dbReference type="InterPro" id="IPR005813">
    <property type="entry name" value="Ribosomal_bL20"/>
</dbReference>